<dbReference type="EMBL" id="HG689324">
    <property type="protein sequence ID" value="CDI73976.1"/>
    <property type="molecule type" value="Genomic_DNA"/>
</dbReference>
<proteinExistence type="predicted"/>
<feature type="compositionally biased region" description="Polar residues" evidence="1">
    <location>
        <begin position="67"/>
        <end position="79"/>
    </location>
</feature>
<reference evidence="2" key="1">
    <citation type="submission" date="2013-10" db="EMBL/GenBank/DDBJ databases">
        <title>Genomic analysis of the causative agents of coccidiosis in chickens.</title>
        <authorList>
            <person name="Reid A.J."/>
            <person name="Blake D."/>
            <person name="Billington K."/>
            <person name="Browne H."/>
            <person name="Dunn M."/>
            <person name="Hung S."/>
            <person name="Kawahara F."/>
            <person name="Miranda-Saavedra D."/>
            <person name="Mourier T."/>
            <person name="Nagra H."/>
            <person name="Otto T.D."/>
            <person name="Rawlings N."/>
            <person name="Sanchez A."/>
            <person name="Sanders M."/>
            <person name="Subramaniam C."/>
            <person name="Tay Y."/>
            <person name="Dear P."/>
            <person name="Doerig C."/>
            <person name="Gruber A."/>
            <person name="Parkinson J."/>
            <person name="Shirley M."/>
            <person name="Wan K.L."/>
            <person name="Berriman M."/>
            <person name="Tomley F."/>
            <person name="Pain A."/>
        </authorList>
    </citation>
    <scope>NUCLEOTIDE SEQUENCE [LARGE SCALE GENOMIC DNA]</scope>
    <source>
        <strain evidence="2">Houghton</strain>
    </source>
</reference>
<feature type="region of interest" description="Disordered" evidence="1">
    <location>
        <begin position="287"/>
        <end position="352"/>
    </location>
</feature>
<dbReference type="Proteomes" id="UP000018201">
    <property type="component" value="Unassembled WGS sequence"/>
</dbReference>
<organism evidence="2 3">
    <name type="scientific">Eimeria praecox</name>
    <dbReference type="NCBI Taxonomy" id="51316"/>
    <lineage>
        <taxon>Eukaryota</taxon>
        <taxon>Sar</taxon>
        <taxon>Alveolata</taxon>
        <taxon>Apicomplexa</taxon>
        <taxon>Conoidasida</taxon>
        <taxon>Coccidia</taxon>
        <taxon>Eucoccidiorida</taxon>
        <taxon>Eimeriorina</taxon>
        <taxon>Eimeriidae</taxon>
        <taxon>Eimeria</taxon>
    </lineage>
</organism>
<dbReference type="VEuPathDB" id="ToxoDB:EPH_0010790"/>
<feature type="compositionally biased region" description="Polar residues" evidence="1">
    <location>
        <begin position="150"/>
        <end position="161"/>
    </location>
</feature>
<evidence type="ECO:0000256" key="1">
    <source>
        <dbReference type="SAM" id="MobiDB-lite"/>
    </source>
</evidence>
<keyword evidence="3" id="KW-1185">Reference proteome</keyword>
<dbReference type="OrthoDB" id="348121at2759"/>
<gene>
    <name evidence="2" type="ORF">EPH_0010790</name>
</gene>
<evidence type="ECO:0000313" key="2">
    <source>
        <dbReference type="EMBL" id="CDI73976.1"/>
    </source>
</evidence>
<protein>
    <submittedName>
        <fullName evidence="2">Uncharacterized protein</fullName>
    </submittedName>
</protein>
<feature type="compositionally biased region" description="Low complexity" evidence="1">
    <location>
        <begin position="456"/>
        <end position="476"/>
    </location>
</feature>
<feature type="region of interest" description="Disordered" evidence="1">
    <location>
        <begin position="1"/>
        <end position="90"/>
    </location>
</feature>
<feature type="region of interest" description="Disordered" evidence="1">
    <location>
        <begin position="399"/>
        <end position="492"/>
    </location>
</feature>
<accession>U6G111</accession>
<sequence length="599" mass="63747">MAEKRSDRESDDESDRCSPLSMEEDFEEHFSPMPFTVETQNGKGTKDELTMYSKDGASDTQSKRTKSVSTPEQSGSTLRPGSKRKADEAFLPVGEVGGIVSELPTKGASAEPPPPLDPEIDSLIDSVLAVGESTVLGSPNQREEAWRSQGPITRQSHVSVSSDEEEGGAFDKADFFLKDEPPPLDPATDSLIDSFLSGGEASLLHSLALDEETAPPPLDPDVDLAIESLLAKEEKALLFDLRTEDNDPFSPLDEGVDALIESMLAGGEDGLLADASTLVDEDMIWEEDSKSEPGNPQIPGKGDASGASTAEMHSETAWSSPHSEAGPSSGLAQLSGPKSVSPKASEGLDVDDWLGRGDVSDVFDPAEALLTVKVLPGLPFHSEKLWERVGEALSTLTDDSIFDPESHGLPDVLGAEGGSPYQTSYEEQSSTEHFEVSPVGTPAPPQDGQAAGESTVSSSSSSSGASSVQSQPSGAPEAEVAQRSGATGQPAPLPSSVLPMKFLGWVDQVYPGISDEDLSTHPFYHIPMALMKFLQTTYPAGSPHSNTGDLSEEVLRKLGSSLEKEARQALTADQPGLILEREGRRLRRGWRRGNQRDPL</sequence>
<feature type="region of interest" description="Disordered" evidence="1">
    <location>
        <begin position="134"/>
        <end position="167"/>
    </location>
</feature>
<name>U6G111_9EIME</name>
<dbReference type="AlphaFoldDB" id="U6G111"/>
<reference evidence="2" key="2">
    <citation type="submission" date="2013-10" db="EMBL/GenBank/DDBJ databases">
        <authorList>
            <person name="Aslett M."/>
        </authorList>
    </citation>
    <scope>NUCLEOTIDE SEQUENCE [LARGE SCALE GENOMIC DNA]</scope>
    <source>
        <strain evidence="2">Houghton</strain>
    </source>
</reference>
<evidence type="ECO:0000313" key="3">
    <source>
        <dbReference type="Proteomes" id="UP000018201"/>
    </source>
</evidence>